<dbReference type="EMBL" id="AAAPCR010000015">
    <property type="protein sequence ID" value="EAD8147142.1"/>
    <property type="molecule type" value="Genomic_DNA"/>
</dbReference>
<feature type="domain" description="3D" evidence="3">
    <location>
        <begin position="106"/>
        <end position="163"/>
    </location>
</feature>
<protein>
    <recommendedName>
        <fullName evidence="3">3D domain-containing protein</fullName>
    </recommendedName>
</protein>
<evidence type="ECO:0000259" key="3">
    <source>
        <dbReference type="Pfam" id="PF06725"/>
    </source>
</evidence>
<feature type="compositionally biased region" description="Basic and acidic residues" evidence="2">
    <location>
        <begin position="14"/>
        <end position="28"/>
    </location>
</feature>
<dbReference type="RefSeq" id="WP_031669555.1">
    <property type="nucleotide sequence ID" value="NZ_CADEHJ010000001.1"/>
</dbReference>
<dbReference type="InterPro" id="IPR010611">
    <property type="entry name" value="3D_dom"/>
</dbReference>
<dbReference type="EMBL" id="AAARLF010000004">
    <property type="protein sequence ID" value="EAE2898166.1"/>
    <property type="molecule type" value="Genomic_DNA"/>
</dbReference>
<dbReference type="Proteomes" id="UP000371553">
    <property type="component" value="Unassembled WGS sequence"/>
</dbReference>
<keyword evidence="1" id="KW-0732">Signal</keyword>
<dbReference type="GO" id="GO:0009254">
    <property type="term" value="P:peptidoglycan turnover"/>
    <property type="evidence" value="ECO:0007669"/>
    <property type="project" value="InterPro"/>
</dbReference>
<feature type="region of interest" description="Disordered" evidence="2">
    <location>
        <begin position="1"/>
        <end position="28"/>
    </location>
</feature>
<accession>A0A6Y9NVN7</accession>
<evidence type="ECO:0000256" key="1">
    <source>
        <dbReference type="ARBA" id="ARBA00022729"/>
    </source>
</evidence>
<evidence type="ECO:0000313" key="4">
    <source>
        <dbReference type="EMBL" id="EAD8147142.1"/>
    </source>
</evidence>
<dbReference type="Pfam" id="PF06725">
    <property type="entry name" value="3D"/>
    <property type="match status" value="1"/>
</dbReference>
<reference evidence="4 6" key="1">
    <citation type="submission" date="2018-06" db="EMBL/GenBank/DDBJ databases">
        <authorList>
            <consortium name="GenomeTrakr: Next Generation Sequencing Network for Food Pathogen Tracability"/>
        </authorList>
    </citation>
    <scope>NUCLEOTIDE SEQUENCE [LARGE SCALE GENOMIC DNA]</scope>
    <source>
        <strain evidence="4 6">NYAG13B12507-5</strain>
    </source>
</reference>
<evidence type="ECO:0000313" key="7">
    <source>
        <dbReference type="Proteomes" id="UP000401273"/>
    </source>
</evidence>
<dbReference type="GO" id="GO:0019867">
    <property type="term" value="C:outer membrane"/>
    <property type="evidence" value="ECO:0007669"/>
    <property type="project" value="InterPro"/>
</dbReference>
<comment type="caution">
    <text evidence="5">The sequence shown here is derived from an EMBL/GenBank/DDBJ whole genome shotgun (WGS) entry which is preliminary data.</text>
</comment>
<dbReference type="AlphaFoldDB" id="A0A6Y9NVN7"/>
<sequence length="165" mass="18157">MPNAASWQSDAEANADKAKELEQQLAERNREIERLKKQLSSSKVNTAPSIKTEQIGAKTHWRTGEFTAYYPPTDTSEHAMQGNGVTAKGDNLHKSQTCEGYQIVAAPPEIPFNTKLEIEVNGNVIRAIVRDRGGAIKGSKFDIALSDKSSATNFGRQSGKWRIIN</sequence>
<reference evidence="5 7" key="2">
    <citation type="submission" date="2019-03" db="EMBL/GenBank/DDBJ databases">
        <authorList>
            <person name="Ashton P.M."/>
            <person name="Dallman T."/>
            <person name="Nair S."/>
            <person name="De Pinna E."/>
            <person name="Peters T."/>
            <person name="Grant K."/>
        </authorList>
    </citation>
    <scope>NUCLEOTIDE SEQUENCE [LARGE SCALE GENOMIC DNA]</scope>
    <source>
        <strain evidence="5">RL15000271</strain>
    </source>
</reference>
<proteinExistence type="predicted"/>
<evidence type="ECO:0000256" key="2">
    <source>
        <dbReference type="SAM" id="MobiDB-lite"/>
    </source>
</evidence>
<evidence type="ECO:0000313" key="5">
    <source>
        <dbReference type="EMBL" id="EAE2898166.1"/>
    </source>
</evidence>
<dbReference type="GO" id="GO:0004553">
    <property type="term" value="F:hydrolase activity, hydrolyzing O-glycosyl compounds"/>
    <property type="evidence" value="ECO:0007669"/>
    <property type="project" value="InterPro"/>
</dbReference>
<dbReference type="PANTHER" id="PTHR39160">
    <property type="entry name" value="CELL WALL-BINDING PROTEIN YOCH"/>
    <property type="match status" value="1"/>
</dbReference>
<feature type="compositionally biased region" description="Polar residues" evidence="2">
    <location>
        <begin position="1"/>
        <end position="11"/>
    </location>
</feature>
<gene>
    <name evidence="4" type="ORF">CD20_13750</name>
    <name evidence="5" type="ORF">E1W43_09440</name>
</gene>
<dbReference type="PANTHER" id="PTHR39160:SF4">
    <property type="entry name" value="RESUSCITATION-PROMOTING FACTOR RPFB"/>
    <property type="match status" value="1"/>
</dbReference>
<organism evidence="5 7">
    <name type="scientific">Listeria monocytogenes</name>
    <dbReference type="NCBI Taxonomy" id="1639"/>
    <lineage>
        <taxon>Bacteria</taxon>
        <taxon>Bacillati</taxon>
        <taxon>Bacillota</taxon>
        <taxon>Bacilli</taxon>
        <taxon>Bacillales</taxon>
        <taxon>Listeriaceae</taxon>
        <taxon>Listeria</taxon>
    </lineage>
</organism>
<dbReference type="Proteomes" id="UP000401273">
    <property type="component" value="Unassembled WGS sequence"/>
</dbReference>
<dbReference type="CDD" id="cd22784">
    <property type="entry name" value="DPBB_MltA_YuiC-like"/>
    <property type="match status" value="1"/>
</dbReference>
<dbReference type="InterPro" id="IPR051933">
    <property type="entry name" value="Resuscitation_pf_RpfB"/>
</dbReference>
<name>A0A6Y9NVN7_LISMN</name>
<evidence type="ECO:0000313" key="6">
    <source>
        <dbReference type="Proteomes" id="UP000371553"/>
    </source>
</evidence>